<dbReference type="EMBL" id="NQWI01000188">
    <property type="protein sequence ID" value="PDW00378.1"/>
    <property type="molecule type" value="Genomic_DNA"/>
</dbReference>
<dbReference type="GO" id="GO:0030001">
    <property type="term" value="P:metal ion transport"/>
    <property type="evidence" value="ECO:0007669"/>
    <property type="project" value="UniProtKB-ARBA"/>
</dbReference>
<reference evidence="10" key="1">
    <citation type="submission" date="2017-08" db="EMBL/GenBank/DDBJ databases">
        <authorList>
            <person name="Grouzdev D.S."/>
            <person name="Gaisin V.A."/>
            <person name="Rysina M.S."/>
            <person name="Gorlenko V.M."/>
        </authorList>
    </citation>
    <scope>NUCLEOTIDE SEQUENCE [LARGE SCALE GENOMIC DNA]</scope>
    <source>
        <strain evidence="10">Kir15-3F</strain>
    </source>
</reference>
<evidence type="ECO:0000256" key="3">
    <source>
        <dbReference type="ARBA" id="ARBA00022475"/>
    </source>
</evidence>
<accession>A0A2A6RDH1</accession>
<gene>
    <name evidence="9" type="ORF">CJ255_20800</name>
</gene>
<evidence type="ECO:0000256" key="1">
    <source>
        <dbReference type="ARBA" id="ARBA00004651"/>
    </source>
</evidence>
<keyword evidence="4 8" id="KW-0812">Transmembrane</keyword>
<protein>
    <submittedName>
        <fullName evidence="9">Potassium transporter</fullName>
    </submittedName>
</protein>
<feature type="transmembrane region" description="Helical" evidence="8">
    <location>
        <begin position="20"/>
        <end position="43"/>
    </location>
</feature>
<dbReference type="PANTHER" id="PTHR32024:SF1">
    <property type="entry name" value="KTR SYSTEM POTASSIUM UPTAKE PROTEIN B"/>
    <property type="match status" value="1"/>
</dbReference>
<feature type="transmembrane region" description="Helical" evidence="8">
    <location>
        <begin position="205"/>
        <end position="228"/>
    </location>
</feature>
<name>A0A2A6RDH1_9CHLR</name>
<dbReference type="Proteomes" id="UP000220527">
    <property type="component" value="Unassembled WGS sequence"/>
</dbReference>
<dbReference type="InterPro" id="IPR003445">
    <property type="entry name" value="Cat_transpt"/>
</dbReference>
<evidence type="ECO:0000256" key="8">
    <source>
        <dbReference type="SAM" id="Phobius"/>
    </source>
</evidence>
<dbReference type="AlphaFoldDB" id="A0A2A6RDH1"/>
<keyword evidence="6" id="KW-0406">Ion transport</keyword>
<feature type="transmembrane region" description="Helical" evidence="8">
    <location>
        <begin position="362"/>
        <end position="381"/>
    </location>
</feature>
<dbReference type="GO" id="GO:0008324">
    <property type="term" value="F:monoatomic cation transmembrane transporter activity"/>
    <property type="evidence" value="ECO:0007669"/>
    <property type="project" value="InterPro"/>
</dbReference>
<feature type="transmembrane region" description="Helical" evidence="8">
    <location>
        <begin position="414"/>
        <end position="439"/>
    </location>
</feature>
<dbReference type="OrthoDB" id="9810952at2"/>
<keyword evidence="10" id="KW-1185">Reference proteome</keyword>
<evidence type="ECO:0000313" key="9">
    <source>
        <dbReference type="EMBL" id="PDW00378.1"/>
    </source>
</evidence>
<keyword evidence="7 8" id="KW-0472">Membrane</keyword>
<comment type="subcellular location">
    <subcellularLocation>
        <location evidence="1">Cell membrane</location>
        <topology evidence="1">Multi-pass membrane protein</topology>
    </subcellularLocation>
</comment>
<evidence type="ECO:0000256" key="2">
    <source>
        <dbReference type="ARBA" id="ARBA00022448"/>
    </source>
</evidence>
<proteinExistence type="predicted"/>
<keyword evidence="5 8" id="KW-1133">Transmembrane helix</keyword>
<feature type="transmembrane region" description="Helical" evidence="8">
    <location>
        <begin position="240"/>
        <end position="259"/>
    </location>
</feature>
<feature type="transmembrane region" description="Helical" evidence="8">
    <location>
        <begin position="134"/>
        <end position="156"/>
    </location>
</feature>
<keyword evidence="2" id="KW-0813">Transport</keyword>
<feature type="transmembrane region" description="Helical" evidence="8">
    <location>
        <begin position="55"/>
        <end position="71"/>
    </location>
</feature>
<dbReference type="RefSeq" id="WP_097645997.1">
    <property type="nucleotide sequence ID" value="NZ_NQWI01000188.1"/>
</dbReference>
<comment type="caution">
    <text evidence="9">The sequence shown here is derived from an EMBL/GenBank/DDBJ whole genome shotgun (WGS) entry which is preliminary data.</text>
</comment>
<feature type="transmembrane region" description="Helical" evidence="8">
    <location>
        <begin position="321"/>
        <end position="341"/>
    </location>
</feature>
<evidence type="ECO:0000256" key="4">
    <source>
        <dbReference type="ARBA" id="ARBA00022692"/>
    </source>
</evidence>
<organism evidence="9 10">
    <name type="scientific">Candidatus Viridilinea mediisalina</name>
    <dbReference type="NCBI Taxonomy" id="2024553"/>
    <lineage>
        <taxon>Bacteria</taxon>
        <taxon>Bacillati</taxon>
        <taxon>Chloroflexota</taxon>
        <taxon>Chloroflexia</taxon>
        <taxon>Chloroflexales</taxon>
        <taxon>Chloroflexineae</taxon>
        <taxon>Oscillochloridaceae</taxon>
        <taxon>Candidatus Viridilinea</taxon>
    </lineage>
</organism>
<dbReference type="PANTHER" id="PTHR32024">
    <property type="entry name" value="TRK SYSTEM POTASSIUM UPTAKE PROTEIN TRKG-RELATED"/>
    <property type="match status" value="1"/>
</dbReference>
<dbReference type="Pfam" id="PF02386">
    <property type="entry name" value="TrkH"/>
    <property type="match status" value="1"/>
</dbReference>
<evidence type="ECO:0000256" key="6">
    <source>
        <dbReference type="ARBA" id="ARBA00023065"/>
    </source>
</evidence>
<evidence type="ECO:0000256" key="7">
    <source>
        <dbReference type="ARBA" id="ARBA00023136"/>
    </source>
</evidence>
<evidence type="ECO:0000256" key="5">
    <source>
        <dbReference type="ARBA" id="ARBA00022989"/>
    </source>
</evidence>
<evidence type="ECO:0000313" key="10">
    <source>
        <dbReference type="Proteomes" id="UP000220527"/>
    </source>
</evidence>
<feature type="transmembrane region" description="Helical" evidence="8">
    <location>
        <begin position="168"/>
        <end position="185"/>
    </location>
</feature>
<sequence>MRNIFSRRQLPGGKTRPLPVPVRLMLGLVLLVSLGTVALMLPISGGTQPLTWNQALFTATSALSVTGLTIIEPGEDLSRFGQFVLLLLIQLGGIGFMVGAVLVMLLLGRRISLMDRLALSDSLGLLAPAAIVRLAMRVLVTVIVIETIATAILYLHWRNDPRLSDSEAAFYALFHAISAFCNAGFNLFGGTPGYPEGIPRDPLSLMVFGALIFMGSLGIPVLGDLFVFWRSRRFSLHTRITLRVAIFLLLFGAFNIGLAERRPGASLAEEPLSRLVLISIFQSISARSGGFDGIADTDMISEASQVMLTALMFVGGSPASMGGGVTTGTIAALSISLWSYARGHHQAQFGRRTLALGTMRKAAAVLTISLFVITFSVWLILMTHDAPIDIVVFEVVSAFATCGLSMGMTSQLNLFGQILICFMMFWGRLGALTIIVIIAQPRTRHDLIQYPEEQILIG</sequence>
<feature type="transmembrane region" description="Helical" evidence="8">
    <location>
        <begin position="83"/>
        <end position="107"/>
    </location>
</feature>
<keyword evidence="3" id="KW-1003">Cell membrane</keyword>
<dbReference type="GO" id="GO:0005886">
    <property type="term" value="C:plasma membrane"/>
    <property type="evidence" value="ECO:0007669"/>
    <property type="project" value="UniProtKB-SubCell"/>
</dbReference>